<dbReference type="InterPro" id="IPR008651">
    <property type="entry name" value="Uncharacterised_HicB"/>
</dbReference>
<evidence type="ECO:0000313" key="3">
    <source>
        <dbReference type="Proteomes" id="UP000003340"/>
    </source>
</evidence>
<reference evidence="2 3" key="2">
    <citation type="submission" date="2009-02" db="EMBL/GenBank/DDBJ databases">
        <title>Draft genome sequence of Clostridium methylpentosum (DSM 5476).</title>
        <authorList>
            <person name="Sudarsanam P."/>
            <person name="Ley R."/>
            <person name="Guruge J."/>
            <person name="Turnbaugh P.J."/>
            <person name="Mahowald M."/>
            <person name="Liep D."/>
            <person name="Gordon J."/>
        </authorList>
    </citation>
    <scope>NUCLEOTIDE SEQUENCE [LARGE SCALE GENOMIC DNA]</scope>
    <source>
        <strain evidence="2 3">DSM 5476</strain>
    </source>
</reference>
<feature type="compositionally biased region" description="Polar residues" evidence="1">
    <location>
        <begin position="39"/>
        <end position="57"/>
    </location>
</feature>
<dbReference type="STRING" id="537013.CLOSTMETH_01808"/>
<sequence>MSKKSFRENNPALQFITPAPVPEAPAVQPSPAKEKQTDYTDYTHNTSSTQDTQNTENISKKQETKSKRLNLLIQPSLHQELTKIAYVQRVSLNELILRASREYAAAHQDAVRKYDEFTGE</sequence>
<dbReference type="HOGENOM" id="CLU_2045618_0_0_9"/>
<accession>C0ED82</accession>
<reference evidence="2 3" key="1">
    <citation type="submission" date="2009-01" db="EMBL/GenBank/DDBJ databases">
        <authorList>
            <person name="Fulton L."/>
            <person name="Clifton S."/>
            <person name="Fulton B."/>
            <person name="Xu J."/>
            <person name="Minx P."/>
            <person name="Pepin K.H."/>
            <person name="Johnson M."/>
            <person name="Bhonagiri V."/>
            <person name="Nash W.E."/>
            <person name="Mardis E.R."/>
            <person name="Wilson R.K."/>
        </authorList>
    </citation>
    <scope>NUCLEOTIDE SEQUENCE [LARGE SCALE GENOMIC DNA]</scope>
    <source>
        <strain evidence="2 3">DSM 5476</strain>
    </source>
</reference>
<name>C0ED82_9FIRM</name>
<comment type="caution">
    <text evidence="2">The sequence shown here is derived from an EMBL/GenBank/DDBJ whole genome shotgun (WGS) entry which is preliminary data.</text>
</comment>
<dbReference type="EMBL" id="ACEC01000060">
    <property type="protein sequence ID" value="EEG30595.1"/>
    <property type="molecule type" value="Genomic_DNA"/>
</dbReference>
<protein>
    <submittedName>
        <fullName evidence="2">Uncharacterized protein</fullName>
    </submittedName>
</protein>
<keyword evidence="3" id="KW-1185">Reference proteome</keyword>
<organism evidence="2 3">
    <name type="scientific">[Clostridium] methylpentosum DSM 5476</name>
    <dbReference type="NCBI Taxonomy" id="537013"/>
    <lineage>
        <taxon>Bacteria</taxon>
        <taxon>Bacillati</taxon>
        <taxon>Bacillota</taxon>
        <taxon>Clostridia</taxon>
        <taxon>Eubacteriales</taxon>
        <taxon>Oscillospiraceae</taxon>
        <taxon>Oscillospiraceae incertae sedis</taxon>
    </lineage>
</organism>
<gene>
    <name evidence="2" type="ORF">CLOSTMETH_01808</name>
</gene>
<evidence type="ECO:0000256" key="1">
    <source>
        <dbReference type="SAM" id="MobiDB-lite"/>
    </source>
</evidence>
<feature type="region of interest" description="Disordered" evidence="1">
    <location>
        <begin position="1"/>
        <end position="64"/>
    </location>
</feature>
<evidence type="ECO:0000313" key="2">
    <source>
        <dbReference type="EMBL" id="EEG30595.1"/>
    </source>
</evidence>
<dbReference type="Proteomes" id="UP000003340">
    <property type="component" value="Unassembled WGS sequence"/>
</dbReference>
<proteinExistence type="predicted"/>
<dbReference type="AlphaFoldDB" id="C0ED82"/>
<dbReference type="Pfam" id="PF05534">
    <property type="entry name" value="HicB"/>
    <property type="match status" value="1"/>
</dbReference>